<proteinExistence type="predicted"/>
<reference evidence="1 2" key="1">
    <citation type="submission" date="2019-05" db="EMBL/GenBank/DDBJ databases">
        <title>Another draft genome of Portunus trituberculatus and its Hox gene families provides insights of decapod evolution.</title>
        <authorList>
            <person name="Jeong J.-H."/>
            <person name="Song I."/>
            <person name="Kim S."/>
            <person name="Choi T."/>
            <person name="Kim D."/>
            <person name="Ryu S."/>
            <person name="Kim W."/>
        </authorList>
    </citation>
    <scope>NUCLEOTIDE SEQUENCE [LARGE SCALE GENOMIC DNA]</scope>
    <source>
        <tissue evidence="1">Muscle</tissue>
    </source>
</reference>
<name>A0A5B7GSK2_PORTR</name>
<evidence type="ECO:0000313" key="1">
    <source>
        <dbReference type="EMBL" id="MPC60573.1"/>
    </source>
</evidence>
<organism evidence="1 2">
    <name type="scientific">Portunus trituberculatus</name>
    <name type="common">Swimming crab</name>
    <name type="synonym">Neptunus trituberculatus</name>
    <dbReference type="NCBI Taxonomy" id="210409"/>
    <lineage>
        <taxon>Eukaryota</taxon>
        <taxon>Metazoa</taxon>
        <taxon>Ecdysozoa</taxon>
        <taxon>Arthropoda</taxon>
        <taxon>Crustacea</taxon>
        <taxon>Multicrustacea</taxon>
        <taxon>Malacostraca</taxon>
        <taxon>Eumalacostraca</taxon>
        <taxon>Eucarida</taxon>
        <taxon>Decapoda</taxon>
        <taxon>Pleocyemata</taxon>
        <taxon>Brachyura</taxon>
        <taxon>Eubrachyura</taxon>
        <taxon>Portunoidea</taxon>
        <taxon>Portunidae</taxon>
        <taxon>Portuninae</taxon>
        <taxon>Portunus</taxon>
    </lineage>
</organism>
<comment type="caution">
    <text evidence="1">The sequence shown here is derived from an EMBL/GenBank/DDBJ whole genome shotgun (WGS) entry which is preliminary data.</text>
</comment>
<accession>A0A5B7GSK2</accession>
<dbReference type="AlphaFoldDB" id="A0A5B7GSK2"/>
<dbReference type="EMBL" id="VSRR010017670">
    <property type="protein sequence ID" value="MPC60573.1"/>
    <property type="molecule type" value="Genomic_DNA"/>
</dbReference>
<protein>
    <submittedName>
        <fullName evidence="1">Uncharacterized protein</fullName>
    </submittedName>
</protein>
<evidence type="ECO:0000313" key="2">
    <source>
        <dbReference type="Proteomes" id="UP000324222"/>
    </source>
</evidence>
<gene>
    <name evidence="1" type="ORF">E2C01_054625</name>
</gene>
<sequence length="64" mass="7076">MAAPVHGRSPMLVTETRKTLLPGKVVLQLVTLNCTSHPQRVRVAGMETPPSIAQLMNYCLGFWE</sequence>
<dbReference type="Proteomes" id="UP000324222">
    <property type="component" value="Unassembled WGS sequence"/>
</dbReference>
<keyword evidence="2" id="KW-1185">Reference proteome</keyword>